<gene>
    <name evidence="7" type="ORF">HPLM_LOCUS10403</name>
</gene>
<evidence type="ECO:0000256" key="5">
    <source>
        <dbReference type="ARBA" id="ARBA00022815"/>
    </source>
</evidence>
<dbReference type="EMBL" id="UZAF01017285">
    <property type="protein sequence ID" value="VDO40041.1"/>
    <property type="molecule type" value="Genomic_DNA"/>
</dbReference>
<keyword evidence="3" id="KW-0964">Secreted</keyword>
<evidence type="ECO:0000256" key="6">
    <source>
        <dbReference type="ARBA" id="ARBA00023320"/>
    </source>
</evidence>
<dbReference type="AlphaFoldDB" id="A0A0N4WHN2"/>
<dbReference type="OrthoDB" id="5833048at2759"/>
<comment type="similarity">
    <text evidence="2">Belongs to the FARP (FMRFamide related peptide) family.</text>
</comment>
<keyword evidence="5" id="KW-0027">Amidation</keyword>
<name>A0A0N4WHN2_HAEPC</name>
<dbReference type="InterPro" id="IPR002544">
    <property type="entry name" value="FMRFamid-related_peptide-like"/>
</dbReference>
<keyword evidence="4" id="KW-0165">Cleavage on pair of basic residues</keyword>
<accession>A0A0N4WHN2</accession>
<evidence type="ECO:0000313" key="7">
    <source>
        <dbReference type="EMBL" id="VDO40041.1"/>
    </source>
</evidence>
<evidence type="ECO:0000256" key="3">
    <source>
        <dbReference type="ARBA" id="ARBA00022525"/>
    </source>
</evidence>
<evidence type="ECO:0000256" key="4">
    <source>
        <dbReference type="ARBA" id="ARBA00022685"/>
    </source>
</evidence>
<reference evidence="7 8" key="2">
    <citation type="submission" date="2018-11" db="EMBL/GenBank/DDBJ databases">
        <authorList>
            <consortium name="Pathogen Informatics"/>
        </authorList>
    </citation>
    <scope>NUCLEOTIDE SEQUENCE [LARGE SCALE GENOMIC DNA]</scope>
    <source>
        <strain evidence="7 8">MHpl1</strain>
    </source>
</reference>
<dbReference type="GO" id="GO:0005576">
    <property type="term" value="C:extracellular region"/>
    <property type="evidence" value="ECO:0007669"/>
    <property type="project" value="UniProtKB-SubCell"/>
</dbReference>
<dbReference type="Pfam" id="PF01581">
    <property type="entry name" value="FARP"/>
    <property type="match status" value="3"/>
</dbReference>
<evidence type="ECO:0000313" key="8">
    <source>
        <dbReference type="Proteomes" id="UP000268014"/>
    </source>
</evidence>
<comment type="subcellular location">
    <subcellularLocation>
        <location evidence="1">Secreted</location>
    </subcellularLocation>
</comment>
<proteinExistence type="inferred from homology"/>
<evidence type="ECO:0000256" key="1">
    <source>
        <dbReference type="ARBA" id="ARBA00004613"/>
    </source>
</evidence>
<dbReference type="WBParaSite" id="HPLM_0001041101-mRNA-1">
    <property type="protein sequence ID" value="HPLM_0001041101-mRNA-1"/>
    <property type="gene ID" value="HPLM_0001041101"/>
</dbReference>
<sequence>MRQYNASIFLLSALRSSYHRQSSRFGRAPEAHPLIRFGKRAPDSAPLIRYALLPSLGFAFFKTSFNVIYPRFGRDPEASPLIRFGKRSPAAPLIRLVISSLAQRLHFG</sequence>
<keyword evidence="6" id="KW-0527">Neuropeptide</keyword>
<protein>
    <submittedName>
        <fullName evidence="7 9">Uncharacterized protein</fullName>
    </submittedName>
</protein>
<dbReference type="STRING" id="6290.A0A0N4WHN2"/>
<reference evidence="9" key="1">
    <citation type="submission" date="2017-02" db="UniProtKB">
        <authorList>
            <consortium name="WormBaseParasite"/>
        </authorList>
    </citation>
    <scope>IDENTIFICATION</scope>
</reference>
<evidence type="ECO:0000313" key="9">
    <source>
        <dbReference type="WBParaSite" id="HPLM_0001041101-mRNA-1"/>
    </source>
</evidence>
<evidence type="ECO:0000256" key="2">
    <source>
        <dbReference type="ARBA" id="ARBA00006356"/>
    </source>
</evidence>
<dbReference type="Proteomes" id="UP000268014">
    <property type="component" value="Unassembled WGS sequence"/>
</dbReference>
<organism evidence="9">
    <name type="scientific">Haemonchus placei</name>
    <name type="common">Barber's pole worm</name>
    <dbReference type="NCBI Taxonomy" id="6290"/>
    <lineage>
        <taxon>Eukaryota</taxon>
        <taxon>Metazoa</taxon>
        <taxon>Ecdysozoa</taxon>
        <taxon>Nematoda</taxon>
        <taxon>Chromadorea</taxon>
        <taxon>Rhabditida</taxon>
        <taxon>Rhabditina</taxon>
        <taxon>Rhabditomorpha</taxon>
        <taxon>Strongyloidea</taxon>
        <taxon>Trichostrongylidae</taxon>
        <taxon>Haemonchus</taxon>
    </lineage>
</organism>
<keyword evidence="8" id="KW-1185">Reference proteome</keyword>
<dbReference type="GO" id="GO:0007218">
    <property type="term" value="P:neuropeptide signaling pathway"/>
    <property type="evidence" value="ECO:0007669"/>
    <property type="project" value="UniProtKB-KW"/>
</dbReference>